<evidence type="ECO:0000313" key="3">
    <source>
        <dbReference type="Proteomes" id="UP000189475"/>
    </source>
</evidence>
<protein>
    <recommendedName>
        <fullName evidence="4">Integral membrane protein</fullName>
    </recommendedName>
</protein>
<accession>A0A1R4B3E6</accession>
<keyword evidence="3" id="KW-1185">Reference proteome</keyword>
<dbReference type="RefSeq" id="WP_077313520.1">
    <property type="nucleotide sequence ID" value="NZ_AP024887.1"/>
</dbReference>
<dbReference type="EMBL" id="FUFT01000002">
    <property type="protein sequence ID" value="SJL83423.1"/>
    <property type="molecule type" value="Genomic_DNA"/>
</dbReference>
<feature type="transmembrane region" description="Helical" evidence="1">
    <location>
        <begin position="91"/>
        <end position="110"/>
    </location>
</feature>
<keyword evidence="1" id="KW-1133">Transmembrane helix</keyword>
<dbReference type="AlphaFoldDB" id="A0A1R4B3E6"/>
<evidence type="ECO:0000313" key="2">
    <source>
        <dbReference type="EMBL" id="SJL83423.1"/>
    </source>
</evidence>
<feature type="transmembrane region" description="Helical" evidence="1">
    <location>
        <begin position="158"/>
        <end position="180"/>
    </location>
</feature>
<feature type="transmembrane region" description="Helical" evidence="1">
    <location>
        <begin position="192"/>
        <end position="212"/>
    </location>
</feature>
<keyword evidence="1" id="KW-0812">Transmembrane</keyword>
<dbReference type="OrthoDB" id="5829628at2"/>
<feature type="transmembrane region" description="Helical" evidence="1">
    <location>
        <begin position="218"/>
        <end position="240"/>
    </location>
</feature>
<feature type="transmembrane region" description="Helical" evidence="1">
    <location>
        <begin position="122"/>
        <end position="138"/>
    </location>
</feature>
<reference evidence="2 3" key="1">
    <citation type="submission" date="2017-02" db="EMBL/GenBank/DDBJ databases">
        <authorList>
            <person name="Peterson S.W."/>
        </authorList>
    </citation>
    <scope>NUCLEOTIDE SEQUENCE [LARGE SCALE GENOMIC DNA]</scope>
    <source>
        <strain evidence="2 3">CECT 9027</strain>
    </source>
</reference>
<organism evidence="2 3">
    <name type="scientific">Vibrio palustris</name>
    <dbReference type="NCBI Taxonomy" id="1918946"/>
    <lineage>
        <taxon>Bacteria</taxon>
        <taxon>Pseudomonadati</taxon>
        <taxon>Pseudomonadota</taxon>
        <taxon>Gammaproteobacteria</taxon>
        <taxon>Vibrionales</taxon>
        <taxon>Vibrionaceae</taxon>
        <taxon>Vibrio</taxon>
    </lineage>
</organism>
<sequence length="251" mass="27993">MRYSILHFLIAIILAIICARTLGLSNHDIPLIAMIIPALWLLPRQGASGVILLLSMGAYGVTLSEQPAYISISVWVLFPMLMVAFSSRSNLAVVVCCALIAIALETGVMVSQSSGKLNGTPWLTTVQLVSVMLMWWAARSWKAQKHHSWWVLCLVIPMYMSGLEYAALLSLTFVGIIASLESLHVALDEEEFCWHSLLCWTLPSVGFVTFVLSPDLEMPSAVFVVWMCLLVTAWMTDYILRSNEDEQQWDP</sequence>
<evidence type="ECO:0000256" key="1">
    <source>
        <dbReference type="SAM" id="Phobius"/>
    </source>
</evidence>
<keyword evidence="1" id="KW-0472">Membrane</keyword>
<feature type="transmembrane region" description="Helical" evidence="1">
    <location>
        <begin position="29"/>
        <end position="55"/>
    </location>
</feature>
<dbReference type="Proteomes" id="UP000189475">
    <property type="component" value="Unassembled WGS sequence"/>
</dbReference>
<gene>
    <name evidence="2" type="ORF">VPAL9027_01391</name>
</gene>
<feature type="transmembrane region" description="Helical" evidence="1">
    <location>
        <begin position="67"/>
        <end position="85"/>
    </location>
</feature>
<evidence type="ECO:0008006" key="4">
    <source>
        <dbReference type="Google" id="ProtNLM"/>
    </source>
</evidence>
<proteinExistence type="predicted"/>
<name>A0A1R4B3E6_9VIBR</name>
<dbReference type="STRING" id="1918946.VPAL9027_01391"/>